<dbReference type="Pfam" id="PF03862">
    <property type="entry name" value="SpoVAC_SpoVAEB"/>
    <property type="match status" value="1"/>
</dbReference>
<dbReference type="Proteomes" id="UP000068026">
    <property type="component" value="Chromosome"/>
</dbReference>
<name>A0A0X1U6U5_ANAPI</name>
<dbReference type="PANTHER" id="PTHR38450:SF1">
    <property type="entry name" value="STAGE V SPORULATION PROTEIN AC"/>
    <property type="match status" value="1"/>
</dbReference>
<reference evidence="5" key="3">
    <citation type="submission" date="2016-11" db="EMBL/GenBank/DDBJ databases">
        <authorList>
            <person name="Jaros S."/>
            <person name="Januszkiewicz K."/>
            <person name="Wedrychowicz H."/>
        </authorList>
    </citation>
    <scope>NUCLEOTIDE SEQUENCE [LARGE SCALE GENOMIC DNA]</scope>
    <source>
        <strain evidence="5">DSM 1682</strain>
    </source>
</reference>
<dbReference type="KEGG" id="cpro:CPRO_10710"/>
<evidence type="ECO:0000313" key="2">
    <source>
        <dbReference type="EMBL" id="AMJ40666.1"/>
    </source>
</evidence>
<protein>
    <submittedName>
        <fullName evidence="2">SpoVA protein</fullName>
    </submittedName>
    <submittedName>
        <fullName evidence="3">Stage V sporulation protein AC</fullName>
    </submittedName>
</protein>
<dbReference type="EMBL" id="FQUA01000010">
    <property type="protein sequence ID" value="SHE90585.1"/>
    <property type="molecule type" value="Genomic_DNA"/>
</dbReference>
<accession>A0A0X1U6U5</accession>
<dbReference type="InterPro" id="IPR014203">
    <property type="entry name" value="Spore_V_AC"/>
</dbReference>
<evidence type="ECO:0000313" key="4">
    <source>
        <dbReference type="Proteomes" id="UP000068026"/>
    </source>
</evidence>
<feature type="transmembrane region" description="Helical" evidence="1">
    <location>
        <begin position="24"/>
        <end position="46"/>
    </location>
</feature>
<evidence type="ECO:0000256" key="1">
    <source>
        <dbReference type="SAM" id="Phobius"/>
    </source>
</evidence>
<dbReference type="AlphaFoldDB" id="A0A0X1U6U5"/>
<reference evidence="3" key="4">
    <citation type="submission" date="2016-11" db="EMBL/GenBank/DDBJ databases">
        <authorList>
            <person name="Varghese N."/>
            <person name="Submissions S."/>
        </authorList>
    </citation>
    <scope>NUCLEOTIDE SEQUENCE</scope>
    <source>
        <strain evidence="3">DSM 1682</strain>
    </source>
</reference>
<reference evidence="2 4" key="1">
    <citation type="journal article" date="2016" name="Genome Announc.">
        <title>Complete Genome Sequence of the Amino Acid-Fermenting Clostridium propionicum X2 (DSM 1682).</title>
        <authorList>
            <person name="Poehlein A."/>
            <person name="Schlien K."/>
            <person name="Chowdhury N.P."/>
            <person name="Gottschalk G."/>
            <person name="Buckel W."/>
            <person name="Daniel R."/>
        </authorList>
    </citation>
    <scope>NUCLEOTIDE SEQUENCE [LARGE SCALE GENOMIC DNA]</scope>
    <source>
        <strain evidence="2 4">X2</strain>
    </source>
</reference>
<keyword evidence="1" id="KW-0812">Transmembrane</keyword>
<keyword evidence="1" id="KW-0472">Membrane</keyword>
<dbReference type="InterPro" id="IPR005562">
    <property type="entry name" value="SpoVA"/>
</dbReference>
<feature type="transmembrane region" description="Helical" evidence="1">
    <location>
        <begin position="86"/>
        <end position="106"/>
    </location>
</feature>
<feature type="transmembrane region" description="Helical" evidence="1">
    <location>
        <begin position="121"/>
        <end position="146"/>
    </location>
</feature>
<evidence type="ECO:0000313" key="3">
    <source>
        <dbReference type="EMBL" id="SHE90585.1"/>
    </source>
</evidence>
<reference evidence="4" key="2">
    <citation type="submission" date="2016-01" db="EMBL/GenBank/DDBJ databases">
        <authorList>
            <person name="Poehlein A."/>
            <person name="Schlien K."/>
            <person name="Gottschalk G."/>
            <person name="Buckel W."/>
            <person name="Daniel R."/>
        </authorList>
    </citation>
    <scope>NUCLEOTIDE SEQUENCE [LARGE SCALE GENOMIC DNA]</scope>
    <source>
        <strain evidence="4">X2</strain>
    </source>
</reference>
<evidence type="ECO:0000313" key="5">
    <source>
        <dbReference type="Proteomes" id="UP000184204"/>
    </source>
</evidence>
<dbReference type="OrthoDB" id="9797988at2"/>
<dbReference type="Proteomes" id="UP000184204">
    <property type="component" value="Unassembled WGS sequence"/>
</dbReference>
<sequence length="148" mass="15855">MDTSKRAKKEYDQMVKKASPNSPIFSNCVKAFFSGGLICGFGQILLDYFSKSYKEDEAALLVSVTLVVISAVLTGLGLYEKLGKHCGAGTIVPITGFANSVVAPAIEFKKEGLIFGTGAKMFILAGPVIVYGTFTSMIVGLIYYFVGR</sequence>
<organism evidence="3 5">
    <name type="scientific">Anaerotignum propionicum DSM 1682</name>
    <dbReference type="NCBI Taxonomy" id="991789"/>
    <lineage>
        <taxon>Bacteria</taxon>
        <taxon>Bacillati</taxon>
        <taxon>Bacillota</taxon>
        <taxon>Clostridia</taxon>
        <taxon>Lachnospirales</taxon>
        <taxon>Anaerotignaceae</taxon>
        <taxon>Anaerotignum</taxon>
    </lineage>
</organism>
<proteinExistence type="predicted"/>
<dbReference type="NCBIfam" id="TIGR02838">
    <property type="entry name" value="spore_V_AC"/>
    <property type="match status" value="1"/>
</dbReference>
<dbReference type="RefSeq" id="WP_066048681.1">
    <property type="nucleotide sequence ID" value="NZ_CP014223.1"/>
</dbReference>
<dbReference type="EMBL" id="CP014223">
    <property type="protein sequence ID" value="AMJ40666.1"/>
    <property type="molecule type" value="Genomic_DNA"/>
</dbReference>
<keyword evidence="1" id="KW-1133">Transmembrane helix</keyword>
<dbReference type="PANTHER" id="PTHR38450">
    <property type="entry name" value="STAGE V SPORULATION PROTEIN AC-RELATED"/>
    <property type="match status" value="1"/>
</dbReference>
<keyword evidence="4" id="KW-1185">Reference proteome</keyword>
<feature type="transmembrane region" description="Helical" evidence="1">
    <location>
        <begin position="58"/>
        <end position="79"/>
    </location>
</feature>
<gene>
    <name evidence="2" type="ORF">CPRO_10710</name>
    <name evidence="3" type="ORF">SAMN02745151_02158</name>
</gene>